<protein>
    <submittedName>
        <fullName evidence="1">Uncharacterized protein</fullName>
    </submittedName>
</protein>
<accession>A0ACC6D998</accession>
<reference evidence="1" key="1">
    <citation type="submission" date="2023-01" db="EMBL/GenBank/DDBJ databases">
        <title>Exploring GABA producing Bacteroides strains toward improving mental health.</title>
        <authorList>
            <person name="Yousuf B."/>
            <person name="Bouhlel N.E."/>
            <person name="Mottawea W."/>
            <person name="Hammami R."/>
        </authorList>
    </citation>
    <scope>NUCLEOTIDE SEQUENCE</scope>
    <source>
        <strain evidence="1">UO.H1049</strain>
    </source>
</reference>
<comment type="caution">
    <text evidence="1">The sequence shown here is derived from an EMBL/GenBank/DDBJ whole genome shotgun (WGS) entry which is preliminary data.</text>
</comment>
<keyword evidence="2" id="KW-1185">Reference proteome</keyword>
<gene>
    <name evidence="1" type="ORF">PQG99_19360</name>
</gene>
<name>A0ACC6D998_9BACT</name>
<evidence type="ECO:0000313" key="2">
    <source>
        <dbReference type="Proteomes" id="UP001213431"/>
    </source>
</evidence>
<evidence type="ECO:0000313" key="1">
    <source>
        <dbReference type="EMBL" id="MDC7160020.1"/>
    </source>
</evidence>
<dbReference type="Proteomes" id="UP001213431">
    <property type="component" value="Unassembled WGS sequence"/>
</dbReference>
<organism evidence="1 2">
    <name type="scientific">Parabacteroides johnsonii</name>
    <dbReference type="NCBI Taxonomy" id="387661"/>
    <lineage>
        <taxon>Bacteria</taxon>
        <taxon>Pseudomonadati</taxon>
        <taxon>Bacteroidota</taxon>
        <taxon>Bacteroidia</taxon>
        <taxon>Bacteroidales</taxon>
        <taxon>Tannerellaceae</taxon>
        <taxon>Parabacteroides</taxon>
    </lineage>
</organism>
<feature type="non-terminal residue" evidence="1">
    <location>
        <position position="1"/>
    </location>
</feature>
<proteinExistence type="predicted"/>
<sequence>LLPEPLRFGDFLTNYCKELKTTFSLSTHKLDRFKEKINRSYAHFEYVSAVNIKKATKDLIDSINYITGNIRLNNSKSKVKVGLFYTNDLLDNFTELDELTSYLHNMQIKPYGKLFLNDELKNRYIQYLKNRISKIDFKDRWDKPHIYKFPIYRLKEMEGWL</sequence>
<dbReference type="EMBL" id="JAQPYW010000213">
    <property type="protein sequence ID" value="MDC7160020.1"/>
    <property type="molecule type" value="Genomic_DNA"/>
</dbReference>